<dbReference type="InterPro" id="IPR004101">
    <property type="entry name" value="Mur_ligase_C"/>
</dbReference>
<dbReference type="EC" id="6.3.2.9" evidence="7 8"/>
<keyword evidence="7 8" id="KW-0132">Cell division</keyword>
<dbReference type="InterPro" id="IPR005762">
    <property type="entry name" value="MurD"/>
</dbReference>
<dbReference type="GO" id="GO:0071555">
    <property type="term" value="P:cell wall organization"/>
    <property type="evidence" value="ECO:0007669"/>
    <property type="project" value="UniProtKB-KW"/>
</dbReference>
<gene>
    <name evidence="7 11" type="primary">murD</name>
    <name evidence="11" type="ORF">H8R10_08390</name>
</gene>
<evidence type="ECO:0000256" key="8">
    <source>
        <dbReference type="RuleBase" id="RU003664"/>
    </source>
</evidence>
<evidence type="ECO:0000256" key="3">
    <source>
        <dbReference type="ARBA" id="ARBA00022490"/>
    </source>
</evidence>
<dbReference type="EMBL" id="JACRUO010000003">
    <property type="protein sequence ID" value="MBD3690241.1"/>
    <property type="molecule type" value="Genomic_DNA"/>
</dbReference>
<organism evidence="11 12">
    <name type="scientific">Nanchangia anserum</name>
    <dbReference type="NCBI Taxonomy" id="2692125"/>
    <lineage>
        <taxon>Bacteria</taxon>
        <taxon>Bacillati</taxon>
        <taxon>Actinomycetota</taxon>
        <taxon>Actinomycetes</taxon>
        <taxon>Actinomycetales</taxon>
        <taxon>Actinomycetaceae</taxon>
        <taxon>Nanchangia</taxon>
    </lineage>
</organism>
<dbReference type="Pfam" id="PF08245">
    <property type="entry name" value="Mur_ligase_M"/>
    <property type="match status" value="1"/>
</dbReference>
<evidence type="ECO:0000256" key="7">
    <source>
        <dbReference type="HAMAP-Rule" id="MF_00639"/>
    </source>
</evidence>
<keyword evidence="7 8" id="KW-0133">Cell shape</keyword>
<reference evidence="11 12" key="1">
    <citation type="submission" date="2020-08" db="EMBL/GenBank/DDBJ databases">
        <title>Winkia gen. nov., sp. nov., isolated from faeces of the Anser albifrons in China.</title>
        <authorList>
            <person name="Liu Q."/>
        </authorList>
    </citation>
    <scope>NUCLEOTIDE SEQUENCE [LARGE SCALE GENOMIC DNA]</scope>
    <source>
        <strain evidence="11 12">C62</strain>
    </source>
</reference>
<dbReference type="UniPathway" id="UPA00219"/>
<dbReference type="SUPFAM" id="SSF53623">
    <property type="entry name" value="MurD-like peptide ligases, catalytic domain"/>
    <property type="match status" value="1"/>
</dbReference>
<dbReference type="GO" id="GO:0051301">
    <property type="term" value="P:cell division"/>
    <property type="evidence" value="ECO:0007669"/>
    <property type="project" value="UniProtKB-KW"/>
</dbReference>
<comment type="catalytic activity">
    <reaction evidence="7 8">
        <text>UDP-N-acetyl-alpha-D-muramoyl-L-alanine + D-glutamate + ATP = UDP-N-acetyl-alpha-D-muramoyl-L-alanyl-D-glutamate + ADP + phosphate + H(+)</text>
        <dbReference type="Rhea" id="RHEA:16429"/>
        <dbReference type="ChEBI" id="CHEBI:15378"/>
        <dbReference type="ChEBI" id="CHEBI:29986"/>
        <dbReference type="ChEBI" id="CHEBI:30616"/>
        <dbReference type="ChEBI" id="CHEBI:43474"/>
        <dbReference type="ChEBI" id="CHEBI:83898"/>
        <dbReference type="ChEBI" id="CHEBI:83900"/>
        <dbReference type="ChEBI" id="CHEBI:456216"/>
        <dbReference type="EC" id="6.3.2.9"/>
    </reaction>
</comment>
<dbReference type="SUPFAM" id="SSF53244">
    <property type="entry name" value="MurD-like peptide ligases, peptide-binding domain"/>
    <property type="match status" value="1"/>
</dbReference>
<comment type="function">
    <text evidence="7 8">Cell wall formation. Catalyzes the addition of glutamate to the nucleotide precursor UDP-N-acetylmuramoyl-L-alanine (UMA).</text>
</comment>
<evidence type="ECO:0000259" key="9">
    <source>
        <dbReference type="Pfam" id="PF02875"/>
    </source>
</evidence>
<evidence type="ECO:0000256" key="5">
    <source>
        <dbReference type="ARBA" id="ARBA00022741"/>
    </source>
</evidence>
<dbReference type="Pfam" id="PF02875">
    <property type="entry name" value="Mur_ligase_C"/>
    <property type="match status" value="1"/>
</dbReference>
<dbReference type="InterPro" id="IPR013221">
    <property type="entry name" value="Mur_ligase_cen"/>
</dbReference>
<proteinExistence type="inferred from homology"/>
<keyword evidence="3 7" id="KW-0963">Cytoplasm</keyword>
<dbReference type="GO" id="GO:0005737">
    <property type="term" value="C:cytoplasm"/>
    <property type="evidence" value="ECO:0007669"/>
    <property type="project" value="UniProtKB-SubCell"/>
</dbReference>
<feature type="domain" description="Mur ligase central" evidence="10">
    <location>
        <begin position="126"/>
        <end position="242"/>
    </location>
</feature>
<evidence type="ECO:0000256" key="6">
    <source>
        <dbReference type="ARBA" id="ARBA00022840"/>
    </source>
</evidence>
<keyword evidence="5 7" id="KW-0547">Nucleotide-binding</keyword>
<keyword evidence="7 8" id="KW-0131">Cell cycle</keyword>
<dbReference type="HAMAP" id="MF_00639">
    <property type="entry name" value="MurD"/>
    <property type="match status" value="1"/>
</dbReference>
<dbReference type="Gene3D" id="3.40.50.720">
    <property type="entry name" value="NAD(P)-binding Rossmann-like Domain"/>
    <property type="match status" value="1"/>
</dbReference>
<comment type="similarity">
    <text evidence="7">Belongs to the MurCDEF family.</text>
</comment>
<accession>A0A8I0GDH0</accession>
<feature type="binding site" evidence="7">
    <location>
        <begin position="128"/>
        <end position="134"/>
    </location>
    <ligand>
        <name>ATP</name>
        <dbReference type="ChEBI" id="CHEBI:30616"/>
    </ligand>
</feature>
<keyword evidence="6 7" id="KW-0067">ATP-binding</keyword>
<dbReference type="SUPFAM" id="SSF51735">
    <property type="entry name" value="NAD(P)-binding Rossmann-fold domains"/>
    <property type="match status" value="1"/>
</dbReference>
<dbReference type="Pfam" id="PF21799">
    <property type="entry name" value="MurD-like_N"/>
    <property type="match status" value="1"/>
</dbReference>
<sequence>MGGDEPVSALGELTYAVAGLGRSGLACLQVLADMGARCIGVDGSEDALERARTAEASCDLVRASSLEQVRAAYDGADVVIVSPGIAPSQPLHAAALSAKAHVWSEVELAWRYQQQSAHPQRPWLAITGTNGKTTTVAMTAAILEAAGWHTPAVGNVGDPIITAVAEDNADALAVELSSFQLASTHSLRPHAAVCLNVAEDHLDWHGSVEDYVAAKARVYRGTRLACVYNRDEPRTIDMVADADVSEGARAIGFTRGIPGLSEIGVVEDVVCDRAYIANRRTHARELATFADLAHLGGEVPAATTLSDALAAAALACSLDIPADAVARGLRAFSPASHRRAVVSHATGVTWIDDSKATNAHAALASLSGCPPRSVVWIAGGDAKGQDFADLVAQVAPSLRGVVLIGVDRTPLREALARHGGGVPVMELEDHPEIMTSAVNEAVALSLPGDQVILAPACASWDQFANYRARGEAFAAAVRGLEQS</sequence>
<dbReference type="Proteomes" id="UP000627538">
    <property type="component" value="Unassembled WGS sequence"/>
</dbReference>
<protein>
    <recommendedName>
        <fullName evidence="7 8">UDP-N-acetylmuramoylalanine--D-glutamate ligase</fullName>
        <ecNumber evidence="7 8">6.3.2.9</ecNumber>
    </recommendedName>
    <alternativeName>
        <fullName evidence="7">D-glutamic acid-adding enzyme</fullName>
    </alternativeName>
    <alternativeName>
        <fullName evidence="7">UDP-N-acetylmuramoyl-L-alanyl-D-glutamate synthetase</fullName>
    </alternativeName>
</protein>
<dbReference type="InterPro" id="IPR036565">
    <property type="entry name" value="Mur-like_cat_sf"/>
</dbReference>
<dbReference type="GO" id="GO:0008360">
    <property type="term" value="P:regulation of cell shape"/>
    <property type="evidence" value="ECO:0007669"/>
    <property type="project" value="UniProtKB-KW"/>
</dbReference>
<keyword evidence="12" id="KW-1185">Reference proteome</keyword>
<dbReference type="InterPro" id="IPR036615">
    <property type="entry name" value="Mur_ligase_C_dom_sf"/>
</dbReference>
<dbReference type="GO" id="GO:0009252">
    <property type="term" value="P:peptidoglycan biosynthetic process"/>
    <property type="evidence" value="ECO:0007669"/>
    <property type="project" value="UniProtKB-UniRule"/>
</dbReference>
<evidence type="ECO:0000256" key="2">
    <source>
        <dbReference type="ARBA" id="ARBA00004752"/>
    </source>
</evidence>
<feature type="domain" description="Mur ligase C-terminal" evidence="9">
    <location>
        <begin position="337"/>
        <end position="457"/>
    </location>
</feature>
<dbReference type="NCBIfam" id="TIGR01087">
    <property type="entry name" value="murD"/>
    <property type="match status" value="1"/>
</dbReference>
<keyword evidence="7 8" id="KW-0961">Cell wall biogenesis/degradation</keyword>
<evidence type="ECO:0000259" key="10">
    <source>
        <dbReference type="Pfam" id="PF08245"/>
    </source>
</evidence>
<comment type="subcellular location">
    <subcellularLocation>
        <location evidence="1 7 8">Cytoplasm</location>
    </subcellularLocation>
</comment>
<dbReference type="Gene3D" id="3.90.190.20">
    <property type="entry name" value="Mur ligase, C-terminal domain"/>
    <property type="match status" value="1"/>
</dbReference>
<dbReference type="PANTHER" id="PTHR43692">
    <property type="entry name" value="UDP-N-ACETYLMURAMOYLALANINE--D-GLUTAMATE LIGASE"/>
    <property type="match status" value="1"/>
</dbReference>
<keyword evidence="4 7" id="KW-0436">Ligase</keyword>
<comment type="pathway">
    <text evidence="2 7 8">Cell wall biogenesis; peptidoglycan biosynthesis.</text>
</comment>
<dbReference type="AlphaFoldDB" id="A0A8I0GDH0"/>
<name>A0A8I0GDH0_9ACTO</name>
<dbReference type="InterPro" id="IPR036291">
    <property type="entry name" value="NAD(P)-bd_dom_sf"/>
</dbReference>
<evidence type="ECO:0000256" key="4">
    <source>
        <dbReference type="ARBA" id="ARBA00022598"/>
    </source>
</evidence>
<evidence type="ECO:0000256" key="1">
    <source>
        <dbReference type="ARBA" id="ARBA00004496"/>
    </source>
</evidence>
<keyword evidence="7 8" id="KW-0573">Peptidoglycan synthesis</keyword>
<dbReference type="GO" id="GO:0008764">
    <property type="term" value="F:UDP-N-acetylmuramoylalanine-D-glutamate ligase activity"/>
    <property type="evidence" value="ECO:0007669"/>
    <property type="project" value="UniProtKB-UniRule"/>
</dbReference>
<dbReference type="GO" id="GO:0005524">
    <property type="term" value="F:ATP binding"/>
    <property type="evidence" value="ECO:0007669"/>
    <property type="project" value="UniProtKB-UniRule"/>
</dbReference>
<dbReference type="PANTHER" id="PTHR43692:SF1">
    <property type="entry name" value="UDP-N-ACETYLMURAMOYLALANINE--D-GLUTAMATE LIGASE"/>
    <property type="match status" value="1"/>
</dbReference>
<evidence type="ECO:0000313" key="12">
    <source>
        <dbReference type="Proteomes" id="UP000627538"/>
    </source>
</evidence>
<dbReference type="Gene3D" id="3.40.1190.10">
    <property type="entry name" value="Mur-like, catalytic domain"/>
    <property type="match status" value="1"/>
</dbReference>
<evidence type="ECO:0000313" key="11">
    <source>
        <dbReference type="EMBL" id="MBD3690241.1"/>
    </source>
</evidence>
<comment type="caution">
    <text evidence="11">The sequence shown here is derived from an EMBL/GenBank/DDBJ whole genome shotgun (WGS) entry which is preliminary data.</text>
</comment>